<dbReference type="PANTHER" id="PTHR11071:SF561">
    <property type="entry name" value="PEPTIDYL-PROLYL CIS-TRANS ISOMERASE D-RELATED"/>
    <property type="match status" value="1"/>
</dbReference>
<feature type="compositionally biased region" description="Basic and acidic residues" evidence="5">
    <location>
        <begin position="181"/>
        <end position="197"/>
    </location>
</feature>
<dbReference type="EC" id="5.2.1.8" evidence="2"/>
<feature type="region of interest" description="Disordered" evidence="5">
    <location>
        <begin position="181"/>
        <end position="302"/>
    </location>
</feature>
<evidence type="ECO:0000259" key="6">
    <source>
        <dbReference type="PROSITE" id="PS50072"/>
    </source>
</evidence>
<dbReference type="PROSITE" id="PS50072">
    <property type="entry name" value="CSA_PPIASE_2"/>
    <property type="match status" value="1"/>
</dbReference>
<feature type="compositionally biased region" description="Basic residues" evidence="5">
    <location>
        <begin position="263"/>
        <end position="274"/>
    </location>
</feature>
<dbReference type="PRINTS" id="PR00153">
    <property type="entry name" value="CSAPPISMRASE"/>
</dbReference>
<dbReference type="InterPro" id="IPR029000">
    <property type="entry name" value="Cyclophilin-like_dom_sf"/>
</dbReference>
<name>A0ABD3Q340_9STRA</name>
<protein>
    <recommendedName>
        <fullName evidence="2">peptidylprolyl isomerase</fullName>
        <ecNumber evidence="2">5.2.1.8</ecNumber>
    </recommendedName>
</protein>
<evidence type="ECO:0000313" key="7">
    <source>
        <dbReference type="EMBL" id="KAL3794392.1"/>
    </source>
</evidence>
<feature type="domain" description="PPIase cyclophilin-type" evidence="6">
    <location>
        <begin position="4"/>
        <end position="182"/>
    </location>
</feature>
<organism evidence="7 8">
    <name type="scientific">Cyclotella cryptica</name>
    <dbReference type="NCBI Taxonomy" id="29204"/>
    <lineage>
        <taxon>Eukaryota</taxon>
        <taxon>Sar</taxon>
        <taxon>Stramenopiles</taxon>
        <taxon>Ochrophyta</taxon>
        <taxon>Bacillariophyta</taxon>
        <taxon>Coscinodiscophyceae</taxon>
        <taxon>Thalassiosirophycidae</taxon>
        <taxon>Stephanodiscales</taxon>
        <taxon>Stephanodiscaceae</taxon>
        <taxon>Cyclotella</taxon>
    </lineage>
</organism>
<dbReference type="EMBL" id="JABMIG020000081">
    <property type="protein sequence ID" value="KAL3794392.1"/>
    <property type="molecule type" value="Genomic_DNA"/>
</dbReference>
<dbReference type="InterPro" id="IPR020892">
    <property type="entry name" value="Cyclophilin-type_PPIase_CS"/>
</dbReference>
<evidence type="ECO:0000256" key="1">
    <source>
        <dbReference type="ARBA" id="ARBA00000971"/>
    </source>
</evidence>
<feature type="compositionally biased region" description="Basic and acidic residues" evidence="5">
    <location>
        <begin position="275"/>
        <end position="302"/>
    </location>
</feature>
<comment type="caution">
    <text evidence="7">The sequence shown here is derived from an EMBL/GenBank/DDBJ whole genome shotgun (WGS) entry which is preliminary data.</text>
</comment>
<sequence length="302" mass="34079">MHCYFRISIAGSPPKKVVFQLYKDKCPITCNNFLAICRSKSTAKRSPTNGNDMAEPTYRGTEFHRIIPGFMIQGGDFTNFDGTGGHAASTTNNGLPTFNDENFSVSHSSEGILSMANRGKNTNGSQFFITLNKTLHLDGKHVAFGRVVEGMEVVREVGKVETEGGNGRPVRLQRVVIVDCGEGRGGDIGERSNEDSSRSSSQSSRSESRKRKKHHSKHKRKKHNRHYEDESKKRKKHSKHSKRHKRDKNCKHDSSDDDGGERRQKRRSHLKHRHGELEKSESRALLTEHKEDNSTSVSKEEV</sequence>
<dbReference type="Gene3D" id="2.40.100.10">
    <property type="entry name" value="Cyclophilin-like"/>
    <property type="match status" value="1"/>
</dbReference>
<evidence type="ECO:0000313" key="8">
    <source>
        <dbReference type="Proteomes" id="UP001516023"/>
    </source>
</evidence>
<proteinExistence type="predicted"/>
<dbReference type="PANTHER" id="PTHR11071">
    <property type="entry name" value="PEPTIDYL-PROLYL CIS-TRANS ISOMERASE"/>
    <property type="match status" value="1"/>
</dbReference>
<feature type="compositionally biased region" description="Basic residues" evidence="5">
    <location>
        <begin position="233"/>
        <end position="249"/>
    </location>
</feature>
<keyword evidence="8" id="KW-1185">Reference proteome</keyword>
<reference evidence="7 8" key="1">
    <citation type="journal article" date="2020" name="G3 (Bethesda)">
        <title>Improved Reference Genome for Cyclotella cryptica CCMP332, a Model for Cell Wall Morphogenesis, Salinity Adaptation, and Lipid Production in Diatoms (Bacillariophyta).</title>
        <authorList>
            <person name="Roberts W.R."/>
            <person name="Downey K.M."/>
            <person name="Ruck E.C."/>
            <person name="Traller J.C."/>
            <person name="Alverson A.J."/>
        </authorList>
    </citation>
    <scope>NUCLEOTIDE SEQUENCE [LARGE SCALE GENOMIC DNA]</scope>
    <source>
        <strain evidence="7 8">CCMP332</strain>
    </source>
</reference>
<feature type="compositionally biased region" description="Basic residues" evidence="5">
    <location>
        <begin position="208"/>
        <end position="225"/>
    </location>
</feature>
<accession>A0ABD3Q340</accession>
<dbReference type="Proteomes" id="UP001516023">
    <property type="component" value="Unassembled WGS sequence"/>
</dbReference>
<dbReference type="AlphaFoldDB" id="A0ABD3Q340"/>
<evidence type="ECO:0000256" key="4">
    <source>
        <dbReference type="ARBA" id="ARBA00023235"/>
    </source>
</evidence>
<dbReference type="GO" id="GO:0003755">
    <property type="term" value="F:peptidyl-prolyl cis-trans isomerase activity"/>
    <property type="evidence" value="ECO:0007669"/>
    <property type="project" value="UniProtKB-KW"/>
</dbReference>
<evidence type="ECO:0000256" key="2">
    <source>
        <dbReference type="ARBA" id="ARBA00013194"/>
    </source>
</evidence>
<evidence type="ECO:0000256" key="3">
    <source>
        <dbReference type="ARBA" id="ARBA00023110"/>
    </source>
</evidence>
<gene>
    <name evidence="7" type="ORF">HJC23_012929</name>
</gene>
<evidence type="ECO:0000256" key="5">
    <source>
        <dbReference type="SAM" id="MobiDB-lite"/>
    </source>
</evidence>
<dbReference type="SUPFAM" id="SSF50891">
    <property type="entry name" value="Cyclophilin-like"/>
    <property type="match status" value="1"/>
</dbReference>
<comment type="catalytic activity">
    <reaction evidence="1">
        <text>[protein]-peptidylproline (omega=180) = [protein]-peptidylproline (omega=0)</text>
        <dbReference type="Rhea" id="RHEA:16237"/>
        <dbReference type="Rhea" id="RHEA-COMP:10747"/>
        <dbReference type="Rhea" id="RHEA-COMP:10748"/>
        <dbReference type="ChEBI" id="CHEBI:83833"/>
        <dbReference type="ChEBI" id="CHEBI:83834"/>
        <dbReference type="EC" id="5.2.1.8"/>
    </reaction>
</comment>
<keyword evidence="3" id="KW-0697">Rotamase</keyword>
<dbReference type="Pfam" id="PF00160">
    <property type="entry name" value="Pro_isomerase"/>
    <property type="match status" value="1"/>
</dbReference>
<dbReference type="PROSITE" id="PS00170">
    <property type="entry name" value="CSA_PPIASE_1"/>
    <property type="match status" value="1"/>
</dbReference>
<dbReference type="InterPro" id="IPR002130">
    <property type="entry name" value="Cyclophilin-type_PPIase_dom"/>
</dbReference>
<keyword evidence="4" id="KW-0413">Isomerase</keyword>
<dbReference type="FunFam" id="2.40.100.10:FF:000025">
    <property type="entry name" value="Peptidyl-prolyl cis-trans isomerase CYP19-2"/>
    <property type="match status" value="1"/>
</dbReference>